<keyword evidence="3" id="KW-1185">Reference proteome</keyword>
<dbReference type="AlphaFoldDB" id="A0A194PFR1"/>
<proteinExistence type="predicted"/>
<gene>
    <name evidence="2" type="ORF">RR46_13348</name>
</gene>
<feature type="compositionally biased region" description="Basic and acidic residues" evidence="1">
    <location>
        <begin position="892"/>
        <end position="911"/>
    </location>
</feature>
<feature type="compositionally biased region" description="Basic residues" evidence="1">
    <location>
        <begin position="110"/>
        <end position="119"/>
    </location>
</feature>
<feature type="compositionally biased region" description="Basic residues" evidence="1">
    <location>
        <begin position="139"/>
        <end position="148"/>
    </location>
</feature>
<evidence type="ECO:0000313" key="3">
    <source>
        <dbReference type="Proteomes" id="UP000053268"/>
    </source>
</evidence>
<feature type="compositionally biased region" description="Polar residues" evidence="1">
    <location>
        <begin position="250"/>
        <end position="275"/>
    </location>
</feature>
<feature type="compositionally biased region" description="Basic and acidic residues" evidence="1">
    <location>
        <begin position="791"/>
        <end position="811"/>
    </location>
</feature>
<sequence length="1021" mass="116091">MDRSVKSERKTRSMRLKENCEEVPKSLIKKGNYVRNPELETNNDFDEEVPKSTRKLRRHTLKEQNRANSEDDIPVKKHKKSSRTKRNHTETFDNLDTGDQHNVEIPEVKHKVKKSKKKKQDVMAEDVENVDDIKDVPKTKRKSKRRKKQSSEASPIKIEENNEEKNEIFVKEDLLNVSNASNESYHSAAGSIHSEKLLEVNGTVTESESAVINRSRKKSTPKSSKKNNIYKYSVKNEIVINSFEKEPLKSESNASKTSESFNKSMENKNHSNTSKIKLDDTFEKTNLNNSNCSKVKLDDTWEKINSNENSCSKIKLDTYDKPISNENNCSKIKLNDTFEKPNLNENNCSKTKLNDTFEKTNLNNNNCSKVKLDDTYEKSNSNTNNCSKTKLNDTFEKTISNEKNSSKTKLNDTFEKSNSNTNNSSKTKLNDTFEKTISNEINCSKIKLNDTYEKTNSNGNNCSKIKLDDTYEKPNLNEKNSSKVKLDDTYEKPNLNENNCSKIKLNDTFEKTNSNVSINIENGNNQSMNKRRSSSILLLDASNSMTNLNNTFDKSDRPNETKSLDATLEKQKLNGTYDFDEKNASLKSDGNKTIDNANNSHISINSDDSKTENLINITAELVESSNDEISFKNSPPKTGTQNLELPLTPFKREGTYTKESPPYVEQEPDTISIDSGNTGSDNSCRTPDRRKTLQSPGCTPFVMIKEKKTVFNVTRSIEKSLRRSTSMEPAPRATKVMFCSPTNQATIGSQIKRKVIKSNIKGSNKSFIFDSSVSEISRSGRKRSYTQNDADEVRSKRSKLEEEKKSVERLSRPRTLSATVKTSEASTPTKKPIVSKTKLESKVTRTKLPNFTALHQKQFDKMESLDQCQERKAKRARQLLTPTGTVNMLEKTSPKEKDTESDSKAAKEKPKPSTPCLRKSKTLNLTSLNPGYTRFGFKMNTTVNPFSVPNKEDKANESKLLPSRTGATTSRREAAKQTVMREKSFTERNCAKRNESRTFIKGVRTNRRFQLQMQMRNVNMN</sequence>
<accession>A0A194PFR1</accession>
<dbReference type="Proteomes" id="UP000053268">
    <property type="component" value="Unassembled WGS sequence"/>
</dbReference>
<feature type="compositionally biased region" description="Low complexity" evidence="1">
    <location>
        <begin position="416"/>
        <end position="427"/>
    </location>
</feature>
<organism evidence="2 3">
    <name type="scientific">Papilio xuthus</name>
    <name type="common">Asian swallowtail butterfly</name>
    <dbReference type="NCBI Taxonomy" id="66420"/>
    <lineage>
        <taxon>Eukaryota</taxon>
        <taxon>Metazoa</taxon>
        <taxon>Ecdysozoa</taxon>
        <taxon>Arthropoda</taxon>
        <taxon>Hexapoda</taxon>
        <taxon>Insecta</taxon>
        <taxon>Pterygota</taxon>
        <taxon>Neoptera</taxon>
        <taxon>Endopterygota</taxon>
        <taxon>Lepidoptera</taxon>
        <taxon>Glossata</taxon>
        <taxon>Ditrysia</taxon>
        <taxon>Papilionoidea</taxon>
        <taxon>Papilionidae</taxon>
        <taxon>Papilioninae</taxon>
        <taxon>Papilio</taxon>
    </lineage>
</organism>
<name>A0A194PFR1_PAPXU</name>
<feature type="region of interest" description="Disordered" evidence="1">
    <location>
        <begin position="1"/>
        <end position="165"/>
    </location>
</feature>
<feature type="compositionally biased region" description="Polar residues" evidence="1">
    <location>
        <begin position="814"/>
        <end position="829"/>
    </location>
</feature>
<feature type="region of interest" description="Disordered" evidence="1">
    <location>
        <begin position="779"/>
        <end position="834"/>
    </location>
</feature>
<feature type="compositionally biased region" description="Polar residues" evidence="1">
    <location>
        <begin position="672"/>
        <end position="685"/>
    </location>
</feature>
<dbReference type="EMBL" id="KQ459604">
    <property type="protein sequence ID" value="KPI92127.1"/>
    <property type="molecule type" value="Genomic_DNA"/>
</dbReference>
<feature type="region of interest" description="Disordered" evidence="1">
    <location>
        <begin position="872"/>
        <end position="920"/>
    </location>
</feature>
<feature type="compositionally biased region" description="Basic and acidic residues" evidence="1">
    <location>
        <begin position="61"/>
        <end position="75"/>
    </location>
</feature>
<feature type="region of interest" description="Disordered" evidence="1">
    <location>
        <begin position="628"/>
        <end position="696"/>
    </location>
</feature>
<feature type="region of interest" description="Disordered" evidence="1">
    <location>
        <begin position="246"/>
        <end position="277"/>
    </location>
</feature>
<feature type="region of interest" description="Disordered" evidence="1">
    <location>
        <begin position="400"/>
        <end position="427"/>
    </location>
</feature>
<evidence type="ECO:0000313" key="2">
    <source>
        <dbReference type="EMBL" id="KPI92127.1"/>
    </source>
</evidence>
<feature type="compositionally biased region" description="Basic and acidic residues" evidence="1">
    <location>
        <begin position="98"/>
        <end position="109"/>
    </location>
</feature>
<feature type="region of interest" description="Disordered" evidence="1">
    <location>
        <begin position="948"/>
        <end position="980"/>
    </location>
</feature>
<feature type="region of interest" description="Disordered" evidence="1">
    <location>
        <begin position="204"/>
        <end position="227"/>
    </location>
</feature>
<reference evidence="2 3" key="1">
    <citation type="journal article" date="2015" name="Nat. Commun.">
        <title>Outbred genome sequencing and CRISPR/Cas9 gene editing in butterflies.</title>
        <authorList>
            <person name="Li X."/>
            <person name="Fan D."/>
            <person name="Zhang W."/>
            <person name="Liu G."/>
            <person name="Zhang L."/>
            <person name="Zhao L."/>
            <person name="Fang X."/>
            <person name="Chen L."/>
            <person name="Dong Y."/>
            <person name="Chen Y."/>
            <person name="Ding Y."/>
            <person name="Zhao R."/>
            <person name="Feng M."/>
            <person name="Zhu Y."/>
            <person name="Feng Y."/>
            <person name="Jiang X."/>
            <person name="Zhu D."/>
            <person name="Xiang H."/>
            <person name="Feng X."/>
            <person name="Li S."/>
            <person name="Wang J."/>
            <person name="Zhang G."/>
            <person name="Kronforst M.R."/>
            <person name="Wang W."/>
        </authorList>
    </citation>
    <scope>NUCLEOTIDE SEQUENCE [LARGE SCALE GENOMIC DNA]</scope>
    <source>
        <strain evidence="2">Ya'a_city_454_Px</strain>
        <tissue evidence="2">Whole body</tissue>
    </source>
</reference>
<feature type="compositionally biased region" description="Basic and acidic residues" evidence="1">
    <location>
        <begin position="970"/>
        <end position="980"/>
    </location>
</feature>
<feature type="compositionally biased region" description="Polar residues" evidence="1">
    <location>
        <begin position="628"/>
        <end position="643"/>
    </location>
</feature>
<feature type="compositionally biased region" description="Basic residues" evidence="1">
    <location>
        <begin position="214"/>
        <end position="225"/>
    </location>
</feature>
<protein>
    <submittedName>
        <fullName evidence="2">Uncharacterized protein</fullName>
    </submittedName>
</protein>
<evidence type="ECO:0000256" key="1">
    <source>
        <dbReference type="SAM" id="MobiDB-lite"/>
    </source>
</evidence>
<feature type="compositionally biased region" description="Basic residues" evidence="1">
    <location>
        <begin position="76"/>
        <end position="86"/>
    </location>
</feature>
<feature type="compositionally biased region" description="Basic and acidic residues" evidence="1">
    <location>
        <begin position="1"/>
        <end position="24"/>
    </location>
</feature>
<dbReference type="STRING" id="66420.A0A194PFR1"/>